<name>A0A0B7GVP7_TREPH</name>
<dbReference type="EMBL" id="CDNC01000034">
    <property type="protein sequence ID" value="CEM62563.1"/>
    <property type="molecule type" value="Genomic_DNA"/>
</dbReference>
<keyword evidence="2" id="KW-1185">Reference proteome</keyword>
<accession>A0A0B7GVP7</accession>
<sequence length="76" mass="8521">MPSVAKLYLASFKTSCYKKELDTEQGRTLGISTFGSPTSLKASILQNSVDAFKHRFEFGKGEQFTIGMLHPLSHYF</sequence>
<reference evidence="2" key="1">
    <citation type="submission" date="2015-01" db="EMBL/GenBank/DDBJ databases">
        <authorList>
            <person name="Manzoor Shahid"/>
            <person name="Zubair Saima"/>
        </authorList>
    </citation>
    <scope>NUCLEOTIDE SEQUENCE [LARGE SCALE GENOMIC DNA]</scope>
    <source>
        <strain evidence="2">V1</strain>
    </source>
</reference>
<protein>
    <submittedName>
        <fullName evidence="1">Uncharacterized protein</fullName>
    </submittedName>
</protein>
<dbReference type="Proteomes" id="UP000042527">
    <property type="component" value="Unassembled WGS sequence"/>
</dbReference>
<organism evidence="1 2">
    <name type="scientific">Treponema phagedenis</name>
    <dbReference type="NCBI Taxonomy" id="162"/>
    <lineage>
        <taxon>Bacteria</taxon>
        <taxon>Pseudomonadati</taxon>
        <taxon>Spirochaetota</taxon>
        <taxon>Spirochaetia</taxon>
        <taxon>Spirochaetales</taxon>
        <taxon>Treponemataceae</taxon>
        <taxon>Treponema</taxon>
    </lineage>
</organism>
<proteinExistence type="predicted"/>
<evidence type="ECO:0000313" key="2">
    <source>
        <dbReference type="Proteomes" id="UP000042527"/>
    </source>
</evidence>
<evidence type="ECO:0000313" key="1">
    <source>
        <dbReference type="EMBL" id="CEM62563.1"/>
    </source>
</evidence>
<dbReference type="AlphaFoldDB" id="A0A0B7GVP7"/>
<gene>
    <name evidence="1" type="ORF">TPHV1_40066</name>
</gene>